<organism evidence="5 6">
    <name type="scientific">Streptococcus panodentis</name>
    <dbReference type="NCBI Taxonomy" id="1581472"/>
    <lineage>
        <taxon>Bacteria</taxon>
        <taxon>Bacillati</taxon>
        <taxon>Bacillota</taxon>
        <taxon>Bacilli</taxon>
        <taxon>Lactobacillales</taxon>
        <taxon>Streptococcaceae</taxon>
        <taxon>Streptococcus</taxon>
    </lineage>
</organism>
<evidence type="ECO:0000256" key="2">
    <source>
        <dbReference type="SAM" id="SignalP"/>
    </source>
</evidence>
<evidence type="ECO:0000313" key="6">
    <source>
        <dbReference type="Proteomes" id="UP001519349"/>
    </source>
</evidence>
<keyword evidence="1" id="KW-1133">Transmembrane helix</keyword>
<feature type="chain" id="PRO_5045643752" evidence="2">
    <location>
        <begin position="23"/>
        <end position="631"/>
    </location>
</feature>
<feature type="transmembrane region" description="Helical" evidence="1">
    <location>
        <begin position="478"/>
        <end position="497"/>
    </location>
</feature>
<dbReference type="InterPro" id="IPR048389">
    <property type="entry name" value="YciQ-like_C"/>
</dbReference>
<feature type="transmembrane region" description="Helical" evidence="1">
    <location>
        <begin position="250"/>
        <end position="270"/>
    </location>
</feature>
<dbReference type="RefSeq" id="WP_209551538.1">
    <property type="nucleotide sequence ID" value="NZ_QFAY01000016.1"/>
</dbReference>
<gene>
    <name evidence="5" type="ORF">DHL47_08515</name>
</gene>
<sequence>MKKYLYGLVFFLTFFFAGRVSAVDYDITAYQGDLELHADNTATYTERVSYHFNDSYNGQIVSLGSAGKMPAGFAIDAQPLVSAETNGQPDGDIRPEIKDLGDGYEVKIYNAGSDGDSVVVTVTWQLNNLLFLHKDIAELNWTPISDWDQGMREVTLTVSGLPSGLNQTDLFVHTGYFSRPALIEKKQGDYEVKLSGLGSGDNVELHGYWDRQAFSQVPLAEGSSNYLDTFKQTEAKIARDTVFYRQLGEIYLPLLGLLLLLAAGSVYLFFAHQIKPKQSFPKNARLYEAPQDLAPLVLAANVYSVDMQEVNPTSGSVGAALSFENMVQASLLDLLDRGNLQLAGDADNPVLQIASRENLAEFEQEFLKMAFGSKEQSGVKELFAEYQISEDLYKHKSSADEDRVRQIGNRIKSIFGSSLSSLSKKVRSEIKRLKLFNHYRPLSKSEKRRLGTALALSCISLLLSVVSFFFLLSKGGFVWYYIPLALLALLLGLFLLAKFSRYYRDGILNEKGAYDYHLWTSFSNMLRDIAHLDKTEIEGIILWNRLLVYATLFGYADRVSKVMRLRQIRLQNPSMDSYVQANLYTLFYSTSHSFSNYGHVASTASNFSVSSSGSSGGGFSGGGGGGGGGAF</sequence>
<reference evidence="5 6" key="1">
    <citation type="submission" date="2018-05" db="EMBL/GenBank/DDBJ databases">
        <title>Draft genome sequence of Streptococcus panodentis CCUG 70867T.</title>
        <authorList>
            <person name="Salva-Serra F."/>
            <person name="Mendez V."/>
            <person name="Jaen-Luchoro D."/>
            <person name="Gonzales-Siles L."/>
            <person name="Karlsson R."/>
            <person name="Engstrom-Jakobsson H."/>
            <person name="Busquets A."/>
            <person name="Gomila M."/>
            <person name="Pineiro-Iglesias B."/>
            <person name="Bennasar-Figueras A."/>
            <person name="Seeger M."/>
            <person name="Moore E."/>
        </authorList>
    </citation>
    <scope>NUCLEOTIDE SEQUENCE [LARGE SCALE GENOMIC DNA]</scope>
    <source>
        <strain evidence="5 6">CCUG 70867</strain>
    </source>
</reference>
<feature type="transmembrane region" description="Helical" evidence="1">
    <location>
        <begin position="450"/>
        <end position="472"/>
    </location>
</feature>
<accession>A0ABS5AXP8</accession>
<keyword evidence="1" id="KW-0472">Membrane</keyword>
<dbReference type="Pfam" id="PF20990">
    <property type="entry name" value="DUF2207_C"/>
    <property type="match status" value="1"/>
</dbReference>
<feature type="signal peptide" evidence="2">
    <location>
        <begin position="1"/>
        <end position="22"/>
    </location>
</feature>
<comment type="caution">
    <text evidence="5">The sequence shown here is derived from an EMBL/GenBank/DDBJ whole genome shotgun (WGS) entry which is preliminary data.</text>
</comment>
<dbReference type="InterPro" id="IPR018702">
    <property type="entry name" value="DUF2207"/>
</dbReference>
<protein>
    <submittedName>
        <fullName evidence="5">DUF2207 domain-containing protein</fullName>
    </submittedName>
</protein>
<proteinExistence type="predicted"/>
<evidence type="ECO:0000256" key="1">
    <source>
        <dbReference type="SAM" id="Phobius"/>
    </source>
</evidence>
<evidence type="ECO:0000259" key="4">
    <source>
        <dbReference type="Pfam" id="PF20990"/>
    </source>
</evidence>
<evidence type="ECO:0000313" key="5">
    <source>
        <dbReference type="EMBL" id="MBP2621359.1"/>
    </source>
</evidence>
<dbReference type="Pfam" id="PF09972">
    <property type="entry name" value="DUF2207"/>
    <property type="match status" value="1"/>
</dbReference>
<dbReference type="Proteomes" id="UP001519349">
    <property type="component" value="Unassembled WGS sequence"/>
</dbReference>
<keyword evidence="2" id="KW-0732">Signal</keyword>
<dbReference type="EMBL" id="QFAY01000016">
    <property type="protein sequence ID" value="MBP2621359.1"/>
    <property type="molecule type" value="Genomic_DNA"/>
</dbReference>
<feature type="domain" description="DUF2207" evidence="3">
    <location>
        <begin position="26"/>
        <end position="209"/>
    </location>
</feature>
<keyword evidence="1" id="KW-0812">Transmembrane</keyword>
<keyword evidence="6" id="KW-1185">Reference proteome</keyword>
<feature type="domain" description="Predicted membrane protein YciQ-like C-terminal" evidence="4">
    <location>
        <begin position="287"/>
        <end position="563"/>
    </location>
</feature>
<evidence type="ECO:0000259" key="3">
    <source>
        <dbReference type="Pfam" id="PF09972"/>
    </source>
</evidence>
<name>A0ABS5AXP8_9STRE</name>